<dbReference type="Proteomes" id="UP000018072">
    <property type="component" value="Unassembled WGS sequence"/>
</dbReference>
<accession>R7H316</accession>
<name>R7H316_9BACT</name>
<proteinExistence type="predicted"/>
<organism evidence="1 2">
    <name type="scientific">Leyella stercorea CAG:629</name>
    <dbReference type="NCBI Taxonomy" id="1263103"/>
    <lineage>
        <taxon>Bacteria</taxon>
        <taxon>Pseudomonadati</taxon>
        <taxon>Bacteroidota</taxon>
        <taxon>Bacteroidia</taxon>
        <taxon>Bacteroidales</taxon>
        <taxon>Prevotellaceae</taxon>
        <taxon>Leyella</taxon>
    </lineage>
</organism>
<dbReference type="STRING" id="1263103.BN741_01718"/>
<evidence type="ECO:0000313" key="2">
    <source>
        <dbReference type="Proteomes" id="UP000018072"/>
    </source>
</evidence>
<reference evidence="1" key="1">
    <citation type="submission" date="2012-11" db="EMBL/GenBank/DDBJ databases">
        <title>Dependencies among metagenomic species, viruses, plasmids and units of genetic variation.</title>
        <authorList>
            <person name="Nielsen H.B."/>
            <person name="Almeida M."/>
            <person name="Juncker A.S."/>
            <person name="Rasmussen S."/>
            <person name="Li J."/>
            <person name="Sunagawa S."/>
            <person name="Plichta D."/>
            <person name="Gautier L."/>
            <person name="Le Chatelier E."/>
            <person name="Peletier E."/>
            <person name="Bonde I."/>
            <person name="Nielsen T."/>
            <person name="Manichanh C."/>
            <person name="Arumugam M."/>
            <person name="Batto J."/>
            <person name="Santos M.B.Q.D."/>
            <person name="Blom N."/>
            <person name="Borruel N."/>
            <person name="Burgdorf K.S."/>
            <person name="Boumezbeur F."/>
            <person name="Casellas F."/>
            <person name="Dore J."/>
            <person name="Guarner F."/>
            <person name="Hansen T."/>
            <person name="Hildebrand F."/>
            <person name="Kaas R.S."/>
            <person name="Kennedy S."/>
            <person name="Kristiansen K."/>
            <person name="Kultima J.R."/>
            <person name="Leonard P."/>
            <person name="Levenez F."/>
            <person name="Lund O."/>
            <person name="Moumen B."/>
            <person name="Le Paslier D."/>
            <person name="Pons N."/>
            <person name="Pedersen O."/>
            <person name="Prifti E."/>
            <person name="Qin J."/>
            <person name="Raes J."/>
            <person name="Tap J."/>
            <person name="Tims S."/>
            <person name="Ussery D.W."/>
            <person name="Yamada T."/>
            <person name="MetaHit consortium"/>
            <person name="Renault P."/>
            <person name="Sicheritz-Ponten T."/>
            <person name="Bork P."/>
            <person name="Wang J."/>
            <person name="Brunak S."/>
            <person name="Ehrlich S.D."/>
        </authorList>
    </citation>
    <scope>NUCLEOTIDE SEQUENCE [LARGE SCALE GENOMIC DNA]</scope>
</reference>
<comment type="caution">
    <text evidence="1">The sequence shown here is derived from an EMBL/GenBank/DDBJ whole genome shotgun (WGS) entry which is preliminary data.</text>
</comment>
<dbReference type="EMBL" id="CBIT010000197">
    <property type="protein sequence ID" value="CDE33696.1"/>
    <property type="molecule type" value="Genomic_DNA"/>
</dbReference>
<dbReference type="AlphaFoldDB" id="R7H316"/>
<protein>
    <submittedName>
        <fullName evidence="1">Uncharacterized protein</fullName>
    </submittedName>
</protein>
<evidence type="ECO:0000313" key="1">
    <source>
        <dbReference type="EMBL" id="CDE33696.1"/>
    </source>
</evidence>
<gene>
    <name evidence="1" type="ORF">BN741_01718</name>
</gene>
<sequence length="40" mass="4257">MKQLLRNVSALIGLLLVSVLGIVDAKAETITPQLVTTYAC</sequence>